<dbReference type="GO" id="GO:0031213">
    <property type="term" value="C:RSF complex"/>
    <property type="evidence" value="ECO:0007669"/>
    <property type="project" value="InterPro"/>
</dbReference>
<sequence length="164" mass="18510">KPDSPPKVLEPENKQEKTEKEEEKTNVGRTLRRSPRISRPTAKVAEIRDQKADKKRGEGEDEVEEESTALQKTDKKEILKKSEKDTNSKVKPKGKVRWTGSRTRGRWKYSSNDESEGSGSEKSSAASEEEEEKESEEAILADDDEPCKKCGLPNHPELILLCDS</sequence>
<feature type="compositionally biased region" description="Acidic residues" evidence="1">
    <location>
        <begin position="127"/>
        <end position="145"/>
    </location>
</feature>
<dbReference type="AlphaFoldDB" id="A0A2J8MBJ6"/>
<evidence type="ECO:0000256" key="1">
    <source>
        <dbReference type="SAM" id="MobiDB-lite"/>
    </source>
</evidence>
<evidence type="ECO:0000313" key="3">
    <source>
        <dbReference type="Proteomes" id="UP000236370"/>
    </source>
</evidence>
<feature type="non-terminal residue" evidence="2">
    <location>
        <position position="164"/>
    </location>
</feature>
<proteinExistence type="predicted"/>
<feature type="compositionally biased region" description="Basic and acidic residues" evidence="1">
    <location>
        <begin position="1"/>
        <end position="26"/>
    </location>
</feature>
<dbReference type="Proteomes" id="UP000236370">
    <property type="component" value="Unassembled WGS sequence"/>
</dbReference>
<name>A0A2J8MBJ6_PANTR</name>
<feature type="compositionally biased region" description="Basic and acidic residues" evidence="1">
    <location>
        <begin position="45"/>
        <end position="58"/>
    </location>
</feature>
<protein>
    <submittedName>
        <fullName evidence="2">RSF1 isoform 7</fullName>
    </submittedName>
</protein>
<feature type="non-terminal residue" evidence="2">
    <location>
        <position position="1"/>
    </location>
</feature>
<dbReference type="InterPro" id="IPR028938">
    <property type="entry name" value="Rsf1-like"/>
</dbReference>
<gene>
    <name evidence="2" type="ORF">CK820_G0021893</name>
</gene>
<dbReference type="EMBL" id="NBAG03000261">
    <property type="protein sequence ID" value="PNI56899.1"/>
    <property type="molecule type" value="Genomic_DNA"/>
</dbReference>
<organism evidence="2 3">
    <name type="scientific">Pan troglodytes</name>
    <name type="common">Chimpanzee</name>
    <dbReference type="NCBI Taxonomy" id="9598"/>
    <lineage>
        <taxon>Eukaryota</taxon>
        <taxon>Metazoa</taxon>
        <taxon>Chordata</taxon>
        <taxon>Craniata</taxon>
        <taxon>Vertebrata</taxon>
        <taxon>Euteleostomi</taxon>
        <taxon>Mammalia</taxon>
        <taxon>Eutheria</taxon>
        <taxon>Euarchontoglires</taxon>
        <taxon>Primates</taxon>
        <taxon>Haplorrhini</taxon>
        <taxon>Catarrhini</taxon>
        <taxon>Hominidae</taxon>
        <taxon>Pan</taxon>
    </lineage>
</organism>
<feature type="compositionally biased region" description="Low complexity" evidence="1">
    <location>
        <begin position="117"/>
        <end position="126"/>
    </location>
</feature>
<reference evidence="2 3" key="1">
    <citation type="submission" date="2017-12" db="EMBL/GenBank/DDBJ databases">
        <title>High-resolution comparative analysis of great ape genomes.</title>
        <authorList>
            <person name="Pollen A."/>
            <person name="Hastie A."/>
            <person name="Hormozdiari F."/>
            <person name="Dougherty M."/>
            <person name="Liu R."/>
            <person name="Chaisson M."/>
            <person name="Hoppe E."/>
            <person name="Hill C."/>
            <person name="Pang A."/>
            <person name="Hillier L."/>
            <person name="Baker C."/>
            <person name="Armstrong J."/>
            <person name="Shendure J."/>
            <person name="Paten B."/>
            <person name="Wilson R."/>
            <person name="Chao H."/>
            <person name="Schneider V."/>
            <person name="Ventura M."/>
            <person name="Kronenberg Z."/>
            <person name="Murali S."/>
            <person name="Gordon D."/>
            <person name="Cantsilieris S."/>
            <person name="Munson K."/>
            <person name="Nelson B."/>
            <person name="Raja A."/>
            <person name="Underwood J."/>
            <person name="Diekhans M."/>
            <person name="Fiddes I."/>
            <person name="Haussler D."/>
            <person name="Eichler E."/>
        </authorList>
    </citation>
    <scope>NUCLEOTIDE SEQUENCE [LARGE SCALE GENOMIC DNA]</scope>
    <source>
        <strain evidence="2">Yerkes chimp pedigree #C0471</strain>
    </source>
</reference>
<feature type="compositionally biased region" description="Basic and acidic residues" evidence="1">
    <location>
        <begin position="72"/>
        <end position="88"/>
    </location>
</feature>
<dbReference type="GO" id="GO:0006355">
    <property type="term" value="P:regulation of DNA-templated transcription"/>
    <property type="evidence" value="ECO:0007669"/>
    <property type="project" value="InterPro"/>
</dbReference>
<dbReference type="PANTHER" id="PTHR14296:SF16">
    <property type="entry name" value="REMODELING AND SPACING FACTOR 1"/>
    <property type="match status" value="1"/>
</dbReference>
<feature type="region of interest" description="Disordered" evidence="1">
    <location>
        <begin position="1"/>
        <end position="155"/>
    </location>
</feature>
<dbReference type="PANTHER" id="PTHR14296">
    <property type="entry name" value="REMODELING AND SPACING FACTOR 1"/>
    <property type="match status" value="1"/>
</dbReference>
<evidence type="ECO:0000313" key="2">
    <source>
        <dbReference type="EMBL" id="PNI56899.1"/>
    </source>
</evidence>
<accession>A0A2J8MBJ6</accession>
<comment type="caution">
    <text evidence="2">The sequence shown here is derived from an EMBL/GenBank/DDBJ whole genome shotgun (WGS) entry which is preliminary data.</text>
</comment>